<dbReference type="AlphaFoldDB" id="A0AAD1UD40"/>
<reference evidence="1" key="1">
    <citation type="submission" date="2023-07" db="EMBL/GenBank/DDBJ databases">
        <authorList>
            <consortium name="AG Swart"/>
            <person name="Singh M."/>
            <person name="Singh A."/>
            <person name="Seah K."/>
            <person name="Emmerich C."/>
        </authorList>
    </citation>
    <scope>NUCLEOTIDE SEQUENCE</scope>
    <source>
        <strain evidence="1">DP1</strain>
    </source>
</reference>
<proteinExistence type="predicted"/>
<protein>
    <submittedName>
        <fullName evidence="1">Uncharacterized protein</fullName>
    </submittedName>
</protein>
<keyword evidence="2" id="KW-1185">Reference proteome</keyword>
<organism evidence="1 2">
    <name type="scientific">Euplotes crassus</name>
    <dbReference type="NCBI Taxonomy" id="5936"/>
    <lineage>
        <taxon>Eukaryota</taxon>
        <taxon>Sar</taxon>
        <taxon>Alveolata</taxon>
        <taxon>Ciliophora</taxon>
        <taxon>Intramacronucleata</taxon>
        <taxon>Spirotrichea</taxon>
        <taxon>Hypotrichia</taxon>
        <taxon>Euplotida</taxon>
        <taxon>Euplotidae</taxon>
        <taxon>Moneuplotes</taxon>
    </lineage>
</organism>
<sequence>MYPINKCSTPASKICGVSCRVGSLNCLLSNAKIPDIIAIHINLIHQLNDLLDPNSFIKVPAT</sequence>
<dbReference type="EMBL" id="CAMPGE010007733">
    <property type="protein sequence ID" value="CAI2366647.1"/>
    <property type="molecule type" value="Genomic_DNA"/>
</dbReference>
<evidence type="ECO:0000313" key="1">
    <source>
        <dbReference type="EMBL" id="CAI2366647.1"/>
    </source>
</evidence>
<accession>A0AAD1UD40</accession>
<gene>
    <name evidence="1" type="ORF">ECRASSUSDP1_LOCUS7920</name>
</gene>
<evidence type="ECO:0000313" key="2">
    <source>
        <dbReference type="Proteomes" id="UP001295684"/>
    </source>
</evidence>
<comment type="caution">
    <text evidence="1">The sequence shown here is derived from an EMBL/GenBank/DDBJ whole genome shotgun (WGS) entry which is preliminary data.</text>
</comment>
<name>A0AAD1UD40_EUPCR</name>
<dbReference type="Proteomes" id="UP001295684">
    <property type="component" value="Unassembled WGS sequence"/>
</dbReference>